<name>A0ABR7SU29_9ACTN</name>
<evidence type="ECO:0000256" key="1">
    <source>
        <dbReference type="SAM" id="MobiDB-lite"/>
    </source>
</evidence>
<proteinExistence type="predicted"/>
<feature type="region of interest" description="Disordered" evidence="1">
    <location>
        <begin position="1"/>
        <end position="40"/>
    </location>
</feature>
<gene>
    <name evidence="2" type="ORF">H9Y04_35590</name>
</gene>
<accession>A0ABR7SU29</accession>
<dbReference type="EMBL" id="JACTVJ010000021">
    <property type="protein sequence ID" value="MBC9717868.1"/>
    <property type="molecule type" value="Genomic_DNA"/>
</dbReference>
<reference evidence="2 3" key="1">
    <citation type="submission" date="2020-08" db="EMBL/GenBank/DDBJ databases">
        <title>Genemic of Streptomyces polyaspartic.</title>
        <authorList>
            <person name="Liu W."/>
        </authorList>
    </citation>
    <scope>NUCLEOTIDE SEQUENCE [LARGE SCALE GENOMIC DNA]</scope>
    <source>
        <strain evidence="2 3">TRM66268-LWL</strain>
    </source>
</reference>
<evidence type="ECO:0000313" key="3">
    <source>
        <dbReference type="Proteomes" id="UP000642284"/>
    </source>
</evidence>
<keyword evidence="3" id="KW-1185">Reference proteome</keyword>
<dbReference type="Proteomes" id="UP000642284">
    <property type="component" value="Unassembled WGS sequence"/>
</dbReference>
<dbReference type="RefSeq" id="WP_187818306.1">
    <property type="nucleotide sequence ID" value="NZ_JACTVJ010000021.1"/>
</dbReference>
<protein>
    <submittedName>
        <fullName evidence="2">Uncharacterized protein</fullName>
    </submittedName>
</protein>
<comment type="caution">
    <text evidence="2">The sequence shown here is derived from an EMBL/GenBank/DDBJ whole genome shotgun (WGS) entry which is preliminary data.</text>
</comment>
<evidence type="ECO:0000313" key="2">
    <source>
        <dbReference type="EMBL" id="MBC9717868.1"/>
    </source>
</evidence>
<sequence>MTKEDFEKAPDPKPSPPGQGELFEAPATARPRSRRSTAVENCPYGTVDLLSLVEAGEE</sequence>
<feature type="compositionally biased region" description="Basic and acidic residues" evidence="1">
    <location>
        <begin position="1"/>
        <end position="11"/>
    </location>
</feature>
<organism evidence="2 3">
    <name type="scientific">Streptomyces polyasparticus</name>
    <dbReference type="NCBI Taxonomy" id="2767826"/>
    <lineage>
        <taxon>Bacteria</taxon>
        <taxon>Bacillati</taxon>
        <taxon>Actinomycetota</taxon>
        <taxon>Actinomycetes</taxon>
        <taxon>Kitasatosporales</taxon>
        <taxon>Streptomycetaceae</taxon>
        <taxon>Streptomyces</taxon>
    </lineage>
</organism>